<dbReference type="InterPro" id="IPR000629">
    <property type="entry name" value="RNA-helicase_DEAD-box_CS"/>
</dbReference>
<dbReference type="InterPro" id="IPR001650">
    <property type="entry name" value="Helicase_C-like"/>
</dbReference>
<keyword evidence="2 7" id="KW-0547">Nucleotide-binding</keyword>
<protein>
    <submittedName>
        <fullName evidence="11">ATP-dependent RNA helicase RhlB</fullName>
        <ecNumber evidence="11">3.6.4.13</ecNumber>
    </submittedName>
</protein>
<evidence type="ECO:0000256" key="4">
    <source>
        <dbReference type="ARBA" id="ARBA00022806"/>
    </source>
</evidence>
<comment type="similarity">
    <text evidence="6 7">Belongs to the DEAD box helicase family.</text>
</comment>
<dbReference type="GO" id="GO:0003724">
    <property type="term" value="F:RNA helicase activity"/>
    <property type="evidence" value="ECO:0007669"/>
    <property type="project" value="UniProtKB-EC"/>
</dbReference>
<dbReference type="CDD" id="cd00268">
    <property type="entry name" value="DEADc"/>
    <property type="match status" value="1"/>
</dbReference>
<evidence type="ECO:0000313" key="12">
    <source>
        <dbReference type="Proteomes" id="UP000287853"/>
    </source>
</evidence>
<dbReference type="PROSITE" id="PS00039">
    <property type="entry name" value="DEAD_ATP_HELICASE"/>
    <property type="match status" value="1"/>
</dbReference>
<evidence type="ECO:0000313" key="11">
    <source>
        <dbReference type="EMBL" id="RWX46117.1"/>
    </source>
</evidence>
<keyword evidence="3 7" id="KW-0378">Hydrolase</keyword>
<dbReference type="InterPro" id="IPR027417">
    <property type="entry name" value="P-loop_NTPase"/>
</dbReference>
<dbReference type="PROSITE" id="PS51192">
    <property type="entry name" value="HELICASE_ATP_BIND_1"/>
    <property type="match status" value="1"/>
</dbReference>
<feature type="domain" description="Helicase ATP-binding" evidence="9">
    <location>
        <begin position="20"/>
        <end position="208"/>
    </location>
</feature>
<dbReference type="EMBL" id="MTKO01000069">
    <property type="protein sequence ID" value="RWX46117.1"/>
    <property type="molecule type" value="Genomic_DNA"/>
</dbReference>
<dbReference type="InterPro" id="IPR023554">
    <property type="entry name" value="RNA_helicase_ATP-dep_RhlB"/>
</dbReference>
<gene>
    <name evidence="11" type="ORF">H206_00409</name>
</gene>
<dbReference type="InterPro" id="IPR011545">
    <property type="entry name" value="DEAD/DEAH_box_helicase_dom"/>
</dbReference>
<sequence>MHAIADLGFKYCTPIQEKALPDAMAGKDIIARAGTGTGKSAVFLIAVFARLINENKQHRPAEKKTPLRKPGFPRALIIAPTRELVMQIAKDGQALAKYAPLRVVAVYGGTDYQKQERVLAERPVDVLVATPGRLLDYVSKRILNLQQAGIMVIDEADRMLDMGFIPDVRRIIYKTPPKEKRQTMLFSATLTEDVKHLASQWCVKPISIESDPEKGAVEAVRQIVYTVTSEEKYHVLYNLIKTQEHERIMVFTNMKSEAARLNDRLQRNGINAILLTGDVPQKKRQTRLESFRGGDTAVMIATDVAGRGIHIDGISHVVNYTLPYEPEDYVHRIGRTGRAGESGIAISFACEEGAFQLPDIEEYIGKSMDCTLPEEELLVKPPKRTARGPQGGGEKRGSGEKRRRPRKR</sequence>
<dbReference type="InterPro" id="IPR050079">
    <property type="entry name" value="DEAD_box_RNA_helicase"/>
</dbReference>
<dbReference type="GO" id="GO:0003676">
    <property type="term" value="F:nucleic acid binding"/>
    <property type="evidence" value="ECO:0007669"/>
    <property type="project" value="InterPro"/>
</dbReference>
<evidence type="ECO:0000259" key="10">
    <source>
        <dbReference type="PROSITE" id="PS51194"/>
    </source>
</evidence>
<evidence type="ECO:0000256" key="1">
    <source>
        <dbReference type="ARBA" id="ARBA00022490"/>
    </source>
</evidence>
<dbReference type="InterPro" id="IPR014001">
    <property type="entry name" value="Helicase_ATP-bd"/>
</dbReference>
<evidence type="ECO:0000256" key="7">
    <source>
        <dbReference type="RuleBase" id="RU000492"/>
    </source>
</evidence>
<keyword evidence="5 7" id="KW-0067">ATP-binding</keyword>
<organism evidence="11 12">
    <name type="scientific">Candidatus Electrothrix aarhusensis</name>
    <dbReference type="NCBI Taxonomy" id="1859131"/>
    <lineage>
        <taxon>Bacteria</taxon>
        <taxon>Pseudomonadati</taxon>
        <taxon>Thermodesulfobacteriota</taxon>
        <taxon>Desulfobulbia</taxon>
        <taxon>Desulfobulbales</taxon>
        <taxon>Desulfobulbaceae</taxon>
        <taxon>Candidatus Electrothrix</taxon>
    </lineage>
</organism>
<dbReference type="EC" id="3.6.4.13" evidence="11"/>
<dbReference type="InterPro" id="IPR044742">
    <property type="entry name" value="DEAD/DEAH_RhlB"/>
</dbReference>
<evidence type="ECO:0000256" key="2">
    <source>
        <dbReference type="ARBA" id="ARBA00022741"/>
    </source>
</evidence>
<keyword evidence="1" id="KW-0963">Cytoplasm</keyword>
<evidence type="ECO:0000256" key="5">
    <source>
        <dbReference type="ARBA" id="ARBA00022840"/>
    </source>
</evidence>
<dbReference type="GO" id="GO:0005524">
    <property type="term" value="F:ATP binding"/>
    <property type="evidence" value="ECO:0007669"/>
    <property type="project" value="UniProtKB-KW"/>
</dbReference>
<comment type="caution">
    <text evidence="11">The sequence shown here is derived from an EMBL/GenBank/DDBJ whole genome shotgun (WGS) entry which is preliminary data.</text>
</comment>
<keyword evidence="4 7" id="KW-0347">Helicase</keyword>
<dbReference type="Pfam" id="PF00271">
    <property type="entry name" value="Helicase_C"/>
    <property type="match status" value="1"/>
</dbReference>
<dbReference type="GO" id="GO:0005829">
    <property type="term" value="C:cytosol"/>
    <property type="evidence" value="ECO:0007669"/>
    <property type="project" value="TreeGrafter"/>
</dbReference>
<keyword evidence="12" id="KW-1185">Reference proteome</keyword>
<feature type="region of interest" description="Disordered" evidence="8">
    <location>
        <begin position="374"/>
        <end position="408"/>
    </location>
</feature>
<dbReference type="Pfam" id="PF00270">
    <property type="entry name" value="DEAD"/>
    <property type="match status" value="1"/>
</dbReference>
<dbReference type="Proteomes" id="UP000287853">
    <property type="component" value="Unassembled WGS sequence"/>
</dbReference>
<name>A0A3S4T9X7_9BACT</name>
<dbReference type="CDD" id="cd18787">
    <property type="entry name" value="SF2_C_DEAD"/>
    <property type="match status" value="1"/>
</dbReference>
<dbReference type="Gene3D" id="3.40.50.300">
    <property type="entry name" value="P-loop containing nucleotide triphosphate hydrolases"/>
    <property type="match status" value="2"/>
</dbReference>
<proteinExistence type="inferred from homology"/>
<reference evidence="11 12" key="1">
    <citation type="submission" date="2017-01" db="EMBL/GenBank/DDBJ databases">
        <title>The cable genome- insights into the physiology and evolution of filamentous bacteria capable of sulfide oxidation via long distance electron transfer.</title>
        <authorList>
            <person name="Schreiber L."/>
            <person name="Bjerg J.T."/>
            <person name="Boggild A."/>
            <person name="Van De Vossenberg J."/>
            <person name="Meysman F."/>
            <person name="Nielsen L.P."/>
            <person name="Schramm A."/>
            <person name="Kjeldsen K.U."/>
        </authorList>
    </citation>
    <scope>NUCLEOTIDE SEQUENCE [LARGE SCALE GENOMIC DNA]</scope>
    <source>
        <strain evidence="11">MCF</strain>
    </source>
</reference>
<dbReference type="SMART" id="SM00490">
    <property type="entry name" value="HELICc"/>
    <property type="match status" value="1"/>
</dbReference>
<dbReference type="PROSITE" id="PS51194">
    <property type="entry name" value="HELICASE_CTER"/>
    <property type="match status" value="1"/>
</dbReference>
<dbReference type="HAMAP" id="MF_00661">
    <property type="entry name" value="DEAD_helicase_RhlB"/>
    <property type="match status" value="1"/>
</dbReference>
<dbReference type="AlphaFoldDB" id="A0A3S4T9X7"/>
<accession>A0A3S4T9X7</accession>
<dbReference type="PANTHER" id="PTHR47959:SF10">
    <property type="entry name" value="ATP-DEPENDENT RNA HELICASE RHLB"/>
    <property type="match status" value="1"/>
</dbReference>
<evidence type="ECO:0000256" key="8">
    <source>
        <dbReference type="SAM" id="MobiDB-lite"/>
    </source>
</evidence>
<evidence type="ECO:0000256" key="6">
    <source>
        <dbReference type="ARBA" id="ARBA00038437"/>
    </source>
</evidence>
<evidence type="ECO:0000259" key="9">
    <source>
        <dbReference type="PROSITE" id="PS51192"/>
    </source>
</evidence>
<dbReference type="SMART" id="SM00487">
    <property type="entry name" value="DEXDc"/>
    <property type="match status" value="1"/>
</dbReference>
<dbReference type="PANTHER" id="PTHR47959">
    <property type="entry name" value="ATP-DEPENDENT RNA HELICASE RHLE-RELATED"/>
    <property type="match status" value="1"/>
</dbReference>
<feature type="domain" description="Helicase C-terminal" evidence="10">
    <location>
        <begin position="219"/>
        <end position="379"/>
    </location>
</feature>
<dbReference type="SUPFAM" id="SSF52540">
    <property type="entry name" value="P-loop containing nucleoside triphosphate hydrolases"/>
    <property type="match status" value="1"/>
</dbReference>
<dbReference type="GO" id="GO:0016787">
    <property type="term" value="F:hydrolase activity"/>
    <property type="evidence" value="ECO:0007669"/>
    <property type="project" value="UniProtKB-KW"/>
</dbReference>
<evidence type="ECO:0000256" key="3">
    <source>
        <dbReference type="ARBA" id="ARBA00022801"/>
    </source>
</evidence>